<accession>A0ABP1DVU8</accession>
<name>A0ABP1DVU8_9APHY</name>
<evidence type="ECO:0008006" key="3">
    <source>
        <dbReference type="Google" id="ProtNLM"/>
    </source>
</evidence>
<dbReference type="EMBL" id="OZ037949">
    <property type="protein sequence ID" value="CAL1711933.1"/>
    <property type="molecule type" value="Genomic_DNA"/>
</dbReference>
<keyword evidence="2" id="KW-1185">Reference proteome</keyword>
<organism evidence="1 2">
    <name type="scientific">Somion occarium</name>
    <dbReference type="NCBI Taxonomy" id="3059160"/>
    <lineage>
        <taxon>Eukaryota</taxon>
        <taxon>Fungi</taxon>
        <taxon>Dikarya</taxon>
        <taxon>Basidiomycota</taxon>
        <taxon>Agaricomycotina</taxon>
        <taxon>Agaricomycetes</taxon>
        <taxon>Polyporales</taxon>
        <taxon>Cerrenaceae</taxon>
        <taxon>Somion</taxon>
    </lineage>
</organism>
<dbReference type="InterPro" id="IPR036047">
    <property type="entry name" value="F-box-like_dom_sf"/>
</dbReference>
<sequence>MVGFWTRIRQAAGIWINPYSQAADHLHQDAFTQPTSHITPFPREFFPEIVDLILDHLHDDKASLKACSLVCKAWLTSCRFHLFYELHVPYCTTIADVGFEPFADFLYDHPSVRGFIRKLVLKADDERLSEEDLRAIHRGTAQIGPYLLVSICNMLPALHSLRLFMLDWQNNQISGTQPWGVTTSPFPPIRPLQTLSLSVVYTSLPLQHIYEGDKELSTIDVLRYFSDVKKLTMSRVSTISDIEAPYPLRLQTLAMYHVADMDRWTTFFKRARVSESIRSIGFAFNSLRSPIVNRSPLGDWLHEEIGPKLHELSLSLLRMKAHEFEDIISHPWESLGLDACVNVRSITFMLEFPDSQTSLPWALVLYTLSNIPSRDLDSLHITFERHTKQELPEIEMENRMRGLDWESLSKLRFRFKNLRQPVVTLSQRETYWHSKNLHAPSLQNVFDAIRAEWFQ</sequence>
<dbReference type="Proteomes" id="UP001497453">
    <property type="component" value="Chromosome 6"/>
</dbReference>
<gene>
    <name evidence="1" type="ORF">GFSPODELE1_LOCUS8573</name>
</gene>
<dbReference type="SUPFAM" id="SSF81383">
    <property type="entry name" value="F-box domain"/>
    <property type="match status" value="1"/>
</dbReference>
<evidence type="ECO:0000313" key="2">
    <source>
        <dbReference type="Proteomes" id="UP001497453"/>
    </source>
</evidence>
<dbReference type="SUPFAM" id="SSF52047">
    <property type="entry name" value="RNI-like"/>
    <property type="match status" value="1"/>
</dbReference>
<protein>
    <recommendedName>
        <fullName evidence="3">F-box domain-containing protein</fullName>
    </recommendedName>
</protein>
<reference evidence="2" key="1">
    <citation type="submission" date="2024-04" db="EMBL/GenBank/DDBJ databases">
        <authorList>
            <person name="Shaw F."/>
            <person name="Minotto A."/>
        </authorList>
    </citation>
    <scope>NUCLEOTIDE SEQUENCE [LARGE SCALE GENOMIC DNA]</scope>
</reference>
<proteinExistence type="predicted"/>
<evidence type="ECO:0000313" key="1">
    <source>
        <dbReference type="EMBL" id="CAL1711933.1"/>
    </source>
</evidence>